<dbReference type="GO" id="GO:0005524">
    <property type="term" value="F:ATP binding"/>
    <property type="evidence" value="ECO:0007669"/>
    <property type="project" value="UniProtKB-KW"/>
</dbReference>
<dbReference type="PANTHER" id="PTHR43553">
    <property type="entry name" value="HEAVY METAL TRANSPORTER"/>
    <property type="match status" value="1"/>
</dbReference>
<comment type="similarity">
    <text evidence="1">Belongs to the ABC transporter superfamily.</text>
</comment>
<evidence type="ECO:0000256" key="2">
    <source>
        <dbReference type="ARBA" id="ARBA00022448"/>
    </source>
</evidence>
<evidence type="ECO:0000259" key="7">
    <source>
        <dbReference type="PROSITE" id="PS50893"/>
    </source>
</evidence>
<dbReference type="PROSITE" id="PS50893">
    <property type="entry name" value="ABC_TRANSPORTER_2"/>
    <property type="match status" value="2"/>
</dbReference>
<feature type="domain" description="ABC transporter" evidence="7">
    <location>
        <begin position="3"/>
        <end position="227"/>
    </location>
</feature>
<keyword evidence="4" id="KW-0472">Membrane</keyword>
<dbReference type="AlphaFoldDB" id="A0A4R6YB66"/>
<dbReference type="RefSeq" id="WP_133619013.1">
    <property type="nucleotide sequence ID" value="NZ_SNZE01000002.1"/>
</dbReference>
<dbReference type="InterPro" id="IPR003593">
    <property type="entry name" value="AAA+_ATPase"/>
</dbReference>
<sequence>MTLQLSPFDFTYARSSAGVSLSHPLLFKPRQVIWLVGASGSGKSTFLHLLKGFYPEFLSGRITGNEPAVFKHAMFMAQNPASQIVHERVGEEFFFTLENNQDAVEKMHHTRHWLAQFGLSEHEFSPTSQLSHGLAQRLLLASQLAAQPEWLLLDEPTAFLNPKIRDEFYLTLKALKNTVGIVLIDHHPHAADFADICWYIDAQGRLSEMSVANYLSLQQDELNQETQKLNSSWPLNKITPTFTLRGKHLKIGYKNKPLFSADFTLSNGECAVLMGENGTGKSTLFNTLANMHKPLSGQFELTVSGELQKKPSEHMAYVFQHPDSHFYFDTIAEDLTQFGISELETTLAQIGLPDTAHRSPHQLSEGQKRRLTLLYPCLQGKPLILLDEPTFGQDAVNALRITRLILDLKQAGHAIIVITHDVDLQHAIADYVWTIAAGELRVSATQATHS</sequence>
<dbReference type="GO" id="GO:0043190">
    <property type="term" value="C:ATP-binding cassette (ABC) transporter complex"/>
    <property type="evidence" value="ECO:0007669"/>
    <property type="project" value="TreeGrafter"/>
</dbReference>
<dbReference type="Pfam" id="PF00005">
    <property type="entry name" value="ABC_tran"/>
    <property type="match status" value="2"/>
</dbReference>
<reference evidence="8 9" key="1">
    <citation type="submission" date="2019-03" db="EMBL/GenBank/DDBJ databases">
        <title>Genomic Encyclopedia of Type Strains, Phase IV (KMG-IV): sequencing the most valuable type-strain genomes for metagenomic binning, comparative biology and taxonomic classification.</title>
        <authorList>
            <person name="Goeker M."/>
        </authorList>
    </citation>
    <scope>NUCLEOTIDE SEQUENCE [LARGE SCALE GENOMIC DNA]</scope>
    <source>
        <strain evidence="8 9">DSM 102852</strain>
    </source>
</reference>
<keyword evidence="4" id="KW-0997">Cell inner membrane</keyword>
<protein>
    <submittedName>
        <fullName evidence="8">Energy-coupling factor transport system ATP-binding protein</fullName>
    </submittedName>
</protein>
<dbReference type="Gene3D" id="3.40.50.300">
    <property type="entry name" value="P-loop containing nucleotide triphosphate hydrolases"/>
    <property type="match status" value="2"/>
</dbReference>
<dbReference type="InterPro" id="IPR050095">
    <property type="entry name" value="ECF_ABC_transporter_ATP-bd"/>
</dbReference>
<dbReference type="SUPFAM" id="SSF52540">
    <property type="entry name" value="P-loop containing nucleoside triphosphate hydrolases"/>
    <property type="match status" value="2"/>
</dbReference>
<evidence type="ECO:0000256" key="5">
    <source>
        <dbReference type="ARBA" id="ARBA00022741"/>
    </source>
</evidence>
<proteinExistence type="inferred from homology"/>
<dbReference type="OrthoDB" id="9802772at2"/>
<dbReference type="InterPro" id="IPR027417">
    <property type="entry name" value="P-loop_NTPase"/>
</dbReference>
<evidence type="ECO:0000256" key="3">
    <source>
        <dbReference type="ARBA" id="ARBA00022475"/>
    </source>
</evidence>
<keyword evidence="2" id="KW-0813">Transport</keyword>
<evidence type="ECO:0000313" key="9">
    <source>
        <dbReference type="Proteomes" id="UP000294480"/>
    </source>
</evidence>
<organism evidence="8 9">
    <name type="scientific">Hydromonas duriensis</name>
    <dbReference type="NCBI Taxonomy" id="1527608"/>
    <lineage>
        <taxon>Bacteria</taxon>
        <taxon>Pseudomonadati</taxon>
        <taxon>Pseudomonadota</taxon>
        <taxon>Betaproteobacteria</taxon>
        <taxon>Burkholderiales</taxon>
        <taxon>Burkholderiaceae</taxon>
        <taxon>Hydromonas</taxon>
    </lineage>
</organism>
<feature type="domain" description="ABC transporter" evidence="7">
    <location>
        <begin position="235"/>
        <end position="450"/>
    </location>
</feature>
<dbReference type="InterPro" id="IPR015856">
    <property type="entry name" value="ABC_transpr_CbiO/EcfA_su"/>
</dbReference>
<evidence type="ECO:0000256" key="1">
    <source>
        <dbReference type="ARBA" id="ARBA00005417"/>
    </source>
</evidence>
<evidence type="ECO:0000256" key="6">
    <source>
        <dbReference type="ARBA" id="ARBA00022840"/>
    </source>
</evidence>
<dbReference type="CDD" id="cd03225">
    <property type="entry name" value="ABC_cobalt_CbiO_domain1"/>
    <property type="match status" value="1"/>
</dbReference>
<dbReference type="PANTHER" id="PTHR43553:SF24">
    <property type="entry name" value="ENERGY-COUPLING FACTOR TRANSPORTER ATP-BINDING PROTEIN ECFA1"/>
    <property type="match status" value="1"/>
</dbReference>
<keyword evidence="6 8" id="KW-0067">ATP-binding</keyword>
<gene>
    <name evidence="8" type="ORF">DFR44_102141</name>
</gene>
<dbReference type="EMBL" id="SNZE01000002">
    <property type="protein sequence ID" value="TDR32842.1"/>
    <property type="molecule type" value="Genomic_DNA"/>
</dbReference>
<dbReference type="GO" id="GO:0042626">
    <property type="term" value="F:ATPase-coupled transmembrane transporter activity"/>
    <property type="evidence" value="ECO:0007669"/>
    <property type="project" value="TreeGrafter"/>
</dbReference>
<comment type="caution">
    <text evidence="8">The sequence shown here is derived from an EMBL/GenBank/DDBJ whole genome shotgun (WGS) entry which is preliminary data.</text>
</comment>
<dbReference type="Proteomes" id="UP000294480">
    <property type="component" value="Unassembled WGS sequence"/>
</dbReference>
<name>A0A4R6YB66_9BURK</name>
<dbReference type="SMART" id="SM00382">
    <property type="entry name" value="AAA"/>
    <property type="match status" value="2"/>
</dbReference>
<evidence type="ECO:0000313" key="8">
    <source>
        <dbReference type="EMBL" id="TDR32842.1"/>
    </source>
</evidence>
<dbReference type="InterPro" id="IPR003439">
    <property type="entry name" value="ABC_transporter-like_ATP-bd"/>
</dbReference>
<accession>A0A4R6YB66</accession>
<evidence type="ECO:0000256" key="4">
    <source>
        <dbReference type="ARBA" id="ARBA00022519"/>
    </source>
</evidence>
<keyword evidence="5" id="KW-0547">Nucleotide-binding</keyword>
<keyword evidence="9" id="KW-1185">Reference proteome</keyword>
<keyword evidence="3" id="KW-1003">Cell membrane</keyword>
<dbReference type="GO" id="GO:0016887">
    <property type="term" value="F:ATP hydrolysis activity"/>
    <property type="evidence" value="ECO:0007669"/>
    <property type="project" value="InterPro"/>
</dbReference>